<dbReference type="InterPro" id="IPR050833">
    <property type="entry name" value="Poly_Biosynth_Transport"/>
</dbReference>
<reference evidence="7 8" key="1">
    <citation type="submission" date="2019-11" db="EMBL/GenBank/DDBJ databases">
        <title>Implementation of targeted gown and glove precautions to prevent Staphylococcus aureus acquisition in community-based nursing homes.</title>
        <authorList>
            <person name="Stine O.C."/>
        </authorList>
    </citation>
    <scope>NUCLEOTIDE SEQUENCE [LARGE SCALE GENOMIC DNA]</scope>
    <source>
        <strain evidence="7 8">S_4031.LGMP.AI</strain>
    </source>
</reference>
<name>A0A6B0B3X4_STAAU</name>
<dbReference type="GO" id="GO:0005886">
    <property type="term" value="C:plasma membrane"/>
    <property type="evidence" value="ECO:0007669"/>
    <property type="project" value="UniProtKB-SubCell"/>
</dbReference>
<organism evidence="7 8">
    <name type="scientific">Staphylococcus aureus</name>
    <dbReference type="NCBI Taxonomy" id="1280"/>
    <lineage>
        <taxon>Bacteria</taxon>
        <taxon>Bacillati</taxon>
        <taxon>Bacillota</taxon>
        <taxon>Bacilli</taxon>
        <taxon>Bacillales</taxon>
        <taxon>Staphylococcaceae</taxon>
        <taxon>Staphylococcus</taxon>
    </lineage>
</organism>
<evidence type="ECO:0000256" key="4">
    <source>
        <dbReference type="ARBA" id="ARBA00022989"/>
    </source>
</evidence>
<dbReference type="Pfam" id="PF01943">
    <property type="entry name" value="Polysacc_synt"/>
    <property type="match status" value="1"/>
</dbReference>
<evidence type="ECO:0000313" key="7">
    <source>
        <dbReference type="EMBL" id="MVI54694.1"/>
    </source>
</evidence>
<feature type="transmembrane region" description="Helical" evidence="6">
    <location>
        <begin position="12"/>
        <end position="36"/>
    </location>
</feature>
<protein>
    <submittedName>
        <fullName evidence="7">Oligosaccharide flippase family protein</fullName>
    </submittedName>
</protein>
<accession>A0A6B0B3X4</accession>
<evidence type="ECO:0000313" key="8">
    <source>
        <dbReference type="Proteomes" id="UP000433366"/>
    </source>
</evidence>
<sequence length="179" mass="19856">MSESKEMVRGTFLITISILITKVLGVLFIIPFNYLIGGQENMAPFTYAYAPYNIAIAVATAGVPLAASKYVAKYNAIGAYKVSQKFYKSSFIVMSITGVLGFLVLYFLAPYISELTLARNIHDKNGWSVDDITWIIRIISMVVIFIPVLATWRGIFQGYKSMGPTAVSEVTEQIARVIF</sequence>
<evidence type="ECO:0000256" key="1">
    <source>
        <dbReference type="ARBA" id="ARBA00004651"/>
    </source>
</evidence>
<feature type="non-terminal residue" evidence="7">
    <location>
        <position position="179"/>
    </location>
</feature>
<dbReference type="PANTHER" id="PTHR30250:SF21">
    <property type="entry name" value="LIPID II FLIPPASE MURJ"/>
    <property type="match status" value="1"/>
</dbReference>
<comment type="subcellular location">
    <subcellularLocation>
        <location evidence="1">Cell membrane</location>
        <topology evidence="1">Multi-pass membrane protein</topology>
    </subcellularLocation>
</comment>
<proteinExistence type="predicted"/>
<comment type="caution">
    <text evidence="7">The sequence shown here is derived from an EMBL/GenBank/DDBJ whole genome shotgun (WGS) entry which is preliminary data.</text>
</comment>
<gene>
    <name evidence="7" type="ORF">GO793_02320</name>
</gene>
<evidence type="ECO:0000256" key="3">
    <source>
        <dbReference type="ARBA" id="ARBA00022692"/>
    </source>
</evidence>
<evidence type="ECO:0000256" key="5">
    <source>
        <dbReference type="ARBA" id="ARBA00023136"/>
    </source>
</evidence>
<feature type="transmembrane region" description="Helical" evidence="6">
    <location>
        <begin position="132"/>
        <end position="152"/>
    </location>
</feature>
<dbReference type="Proteomes" id="UP000433366">
    <property type="component" value="Unassembled WGS sequence"/>
</dbReference>
<evidence type="ECO:0000256" key="6">
    <source>
        <dbReference type="SAM" id="Phobius"/>
    </source>
</evidence>
<dbReference type="AlphaFoldDB" id="A0A6B0B3X4"/>
<dbReference type="InterPro" id="IPR002797">
    <property type="entry name" value="Polysacc_synth"/>
</dbReference>
<keyword evidence="2" id="KW-1003">Cell membrane</keyword>
<dbReference type="EMBL" id="WPRH01000169">
    <property type="protein sequence ID" value="MVI54694.1"/>
    <property type="molecule type" value="Genomic_DNA"/>
</dbReference>
<feature type="transmembrane region" description="Helical" evidence="6">
    <location>
        <begin position="48"/>
        <end position="71"/>
    </location>
</feature>
<feature type="transmembrane region" description="Helical" evidence="6">
    <location>
        <begin position="91"/>
        <end position="112"/>
    </location>
</feature>
<keyword evidence="3 6" id="KW-0812">Transmembrane</keyword>
<dbReference type="PANTHER" id="PTHR30250">
    <property type="entry name" value="PST FAMILY PREDICTED COLANIC ACID TRANSPORTER"/>
    <property type="match status" value="1"/>
</dbReference>
<evidence type="ECO:0000256" key="2">
    <source>
        <dbReference type="ARBA" id="ARBA00022475"/>
    </source>
</evidence>
<keyword evidence="4 6" id="KW-1133">Transmembrane helix</keyword>
<keyword evidence="5 6" id="KW-0472">Membrane</keyword>